<name>A0A4Y3WCY6_NITWI</name>
<organism evidence="2 3">
    <name type="scientific">Nitrobacter winogradskyi</name>
    <name type="common">Nitrobacter agilis</name>
    <dbReference type="NCBI Taxonomy" id="913"/>
    <lineage>
        <taxon>Bacteria</taxon>
        <taxon>Pseudomonadati</taxon>
        <taxon>Pseudomonadota</taxon>
        <taxon>Alphaproteobacteria</taxon>
        <taxon>Hyphomicrobiales</taxon>
        <taxon>Nitrobacteraceae</taxon>
        <taxon>Nitrobacter</taxon>
    </lineage>
</organism>
<gene>
    <name evidence="2" type="ORF">NWI01_26760</name>
</gene>
<proteinExistence type="predicted"/>
<dbReference type="OrthoDB" id="7376020at2"/>
<keyword evidence="1" id="KW-0732">Signal</keyword>
<evidence type="ECO:0000313" key="2">
    <source>
        <dbReference type="EMBL" id="GEC16784.1"/>
    </source>
</evidence>
<accession>A0A4Y3WCY6</accession>
<dbReference type="RefSeq" id="WP_141384430.1">
    <property type="nucleotide sequence ID" value="NZ_BJNF01000077.1"/>
</dbReference>
<evidence type="ECO:0000313" key="3">
    <source>
        <dbReference type="Proteomes" id="UP000318825"/>
    </source>
</evidence>
<dbReference type="Proteomes" id="UP000318825">
    <property type="component" value="Unassembled WGS sequence"/>
</dbReference>
<dbReference type="AlphaFoldDB" id="A0A4Y3WCY6"/>
<sequence length="178" mass="18759">MRRKMLWGPVLGALAVVIVAVGSTEAQEAAQPACAAPVAPTGELAPWTTPFPLQAAGSEEGISSASLPVGRAARLTLLQTPEVRYPLRPEKPGGSVSHGGLVRIDVREAGTYRVALDSAAWIDLVRDQQALRSTAHGHGPHCTGVRKMVDYSLTPGPYILQISANGQPQMTVLLARLP</sequence>
<feature type="chain" id="PRO_5021446732" description="Homogentisate 1,2-dioxygenase" evidence="1">
    <location>
        <begin position="27"/>
        <end position="178"/>
    </location>
</feature>
<dbReference type="EMBL" id="BJNF01000077">
    <property type="protein sequence ID" value="GEC16784.1"/>
    <property type="molecule type" value="Genomic_DNA"/>
</dbReference>
<feature type="signal peptide" evidence="1">
    <location>
        <begin position="1"/>
        <end position="26"/>
    </location>
</feature>
<reference evidence="2 3" key="1">
    <citation type="submission" date="2019-06" db="EMBL/GenBank/DDBJ databases">
        <title>Whole genome shotgun sequence of Nitrobacter winogradskyi NBRC 14297.</title>
        <authorList>
            <person name="Hosoyama A."/>
            <person name="Uohara A."/>
            <person name="Ohji S."/>
            <person name="Ichikawa N."/>
        </authorList>
    </citation>
    <scope>NUCLEOTIDE SEQUENCE [LARGE SCALE GENOMIC DNA]</scope>
    <source>
        <strain evidence="2 3">NBRC 14297</strain>
    </source>
</reference>
<protein>
    <recommendedName>
        <fullName evidence="4">Homogentisate 1,2-dioxygenase</fullName>
    </recommendedName>
</protein>
<comment type="caution">
    <text evidence="2">The sequence shown here is derived from an EMBL/GenBank/DDBJ whole genome shotgun (WGS) entry which is preliminary data.</text>
</comment>
<evidence type="ECO:0000256" key="1">
    <source>
        <dbReference type="SAM" id="SignalP"/>
    </source>
</evidence>
<evidence type="ECO:0008006" key="4">
    <source>
        <dbReference type="Google" id="ProtNLM"/>
    </source>
</evidence>